<gene>
    <name evidence="2" type="ORF">PQ465_02665</name>
</gene>
<protein>
    <submittedName>
        <fullName evidence="2">PD-(D/E)XK nuclease family protein</fullName>
    </submittedName>
</protein>
<name>A0ABY7WL48_9SPHI</name>
<proteinExistence type="predicted"/>
<reference evidence="2 3" key="1">
    <citation type="submission" date="2023-02" db="EMBL/GenBank/DDBJ databases">
        <title>Genome sequence of Sphingobacterium sp. KACC 22765.</title>
        <authorList>
            <person name="Kim S."/>
            <person name="Heo J."/>
            <person name="Kwon S.-W."/>
        </authorList>
    </citation>
    <scope>NUCLEOTIDE SEQUENCE [LARGE SCALE GENOMIC DNA]</scope>
    <source>
        <strain evidence="2 3">KACC 22765</strain>
    </source>
</reference>
<dbReference type="SUPFAM" id="SSF52540">
    <property type="entry name" value="P-loop containing nucleoside triphosphate hydrolases"/>
    <property type="match status" value="1"/>
</dbReference>
<sequence length="997" mass="114673">MTGKDVDPPASLSSASTIILAKGILPGFNTFNLLTLKNKPFLRLVAEDIHSRFSEDLADVAIIFNNKRPITYLKKHLSEVYGKAIWSPQFFTIQEFFKQATQASEVSQLTQFFYLFELHNALLAEEGAEAETLEEFYPIAEIILSDFGQLDYELVNIEHIYMELYDSTKIDLAFQHFTAEQQHFIKQFWQSFSIAGHTGLQQRFLKLWRRLPTLYKRFKDRLASEKQLNYPTLYRNLVEGKVANPDFAKRYKRILFVGFNALNNAEVYLFKKWQEELGALFYFDADAYYLDDQQQEAGLFIRRNIQRHALHNALGESTNVIGNRHTDVHLYAASGKNSQTKLLHDVLKAQEVDRNETSAILLADESLLVPLLQSLPDVKPNITTGYPLVQSPIFGLIDLWLEVQEDISHARKQKISFQHIETFVNHPLSKISVAERTKLLNELAEKQLFEIAISDISISSSILPHFFRPLAKEQKLIPTLVHLLDSVLVAIGEQDRISQIDSNLLVETKKVLHQLQLGIDAIAPTSVLFQIGLIRKAITPINSAIEGDPLDGLQIMGLLESRCLNFDRVYILGANEGILPKTANSPTFLPNSLRIAYGLPILENQDALSAYLFYRHFQYSEGLHVFYNSLVSESSSGEESRFVKQLQFESKFRFIQHIQQQPIRFQDPGEALVIAKEGEVWEKLWTSFVQQRKKLSATALTTYLQSPLQFFLKHVADIKEPPTITQEFEMNRLGTVIHQVMETIFTPYKGLTTWTDSKVLRDRIPQIDSLLVQEIGQQYLTEFHELDELNSMQRIMHKIASEYIKMYLSYDIENYRAFRIIELENDEDYTLDFPINIDGKTESIRLFGIIDRVDEVVTADGQVKRRIVDYKTGGDSVLFRNLDVVFCANTANKALVQTLFYSYVFETVTQTQDLEPHLYVARKMREEGTLFSSNKELLAGEELRAVKAQFVQFLRSTLEEIFDRNIPFKHLPETTVYPSDPYTLFYRHALPANEDEG</sequence>
<dbReference type="Gene3D" id="3.90.320.10">
    <property type="match status" value="1"/>
</dbReference>
<evidence type="ECO:0000313" key="3">
    <source>
        <dbReference type="Proteomes" id="UP001221558"/>
    </source>
</evidence>
<dbReference type="InterPro" id="IPR027417">
    <property type="entry name" value="P-loop_NTPase"/>
</dbReference>
<dbReference type="SUPFAM" id="SSF52980">
    <property type="entry name" value="Restriction endonuclease-like"/>
    <property type="match status" value="1"/>
</dbReference>
<keyword evidence="3" id="KW-1185">Reference proteome</keyword>
<dbReference type="Pfam" id="PF12705">
    <property type="entry name" value="PDDEXK_1"/>
    <property type="match status" value="1"/>
</dbReference>
<evidence type="ECO:0000259" key="1">
    <source>
        <dbReference type="Pfam" id="PF12705"/>
    </source>
</evidence>
<dbReference type="InterPro" id="IPR011335">
    <property type="entry name" value="Restrct_endonuc-II-like"/>
</dbReference>
<dbReference type="RefSeq" id="WP_274268019.1">
    <property type="nucleotide sequence ID" value="NZ_CP117880.1"/>
</dbReference>
<dbReference type="Proteomes" id="UP001221558">
    <property type="component" value="Chromosome"/>
</dbReference>
<evidence type="ECO:0000313" key="2">
    <source>
        <dbReference type="EMBL" id="WDF69294.1"/>
    </source>
</evidence>
<accession>A0ABY7WL48</accession>
<dbReference type="EMBL" id="CP117880">
    <property type="protein sequence ID" value="WDF69294.1"/>
    <property type="molecule type" value="Genomic_DNA"/>
</dbReference>
<dbReference type="InterPro" id="IPR038726">
    <property type="entry name" value="PDDEXK_AddAB-type"/>
</dbReference>
<feature type="domain" description="PD-(D/E)XK endonuclease-like" evidence="1">
    <location>
        <begin position="695"/>
        <end position="970"/>
    </location>
</feature>
<dbReference type="InterPro" id="IPR011604">
    <property type="entry name" value="PDDEXK-like_dom_sf"/>
</dbReference>
<organism evidence="2 3">
    <name type="scientific">Sphingobacterium oryzagri</name>
    <dbReference type="NCBI Taxonomy" id="3025669"/>
    <lineage>
        <taxon>Bacteria</taxon>
        <taxon>Pseudomonadati</taxon>
        <taxon>Bacteroidota</taxon>
        <taxon>Sphingobacteriia</taxon>
        <taxon>Sphingobacteriales</taxon>
        <taxon>Sphingobacteriaceae</taxon>
        <taxon>Sphingobacterium</taxon>
    </lineage>
</organism>